<proteinExistence type="predicted"/>
<dbReference type="Proteomes" id="UP000095329">
    <property type="component" value="Unassembled WGS sequence"/>
</dbReference>
<dbReference type="STRING" id="1306406.J116_017065"/>
<sequence>MGVGELREGDFDALVRVLKSDDYLGLMERLSVLDPEGALGFDLLASQVRLAVSDEAARSRAESWLRRAAPRDPRVLDAIRTYAGEPTPVGFGPVGPVPVGPAVRNTVSDSAAGNIVQAHTVEQVNFYVAPPDPALWLDAATVDPHALGAPHEGPYIRRDRDADLGPERRDGFLLITGPPLSGRTTTAWAYVRRLPPGTEVCVPPPGTDLRALPERIAARKSPCVLWLDDLERYVEGLDAALLSRLIAMGVRIVATMTDAAYDEHRFGTPATARVLSRARVVELELEWSEDEFDRIEEAGDPRFEALTDWCGDLRVTEYLAVGPHLWAEWRRAGRPSGNQPGHQLVRAVLDLMRCGMSGAPRELARAVYEMYAPEHTDAFDAALAWAVRPRHGVTGLLVESTEAGGLVGYGYLVGEAIQSDELPPVPYETWDLAVAQGGQLVTHLATVHFRTGAKSGDPEAMYRLARLTDDEEWLRKAADAGHTAAAADLGRALADRGEARAAEHYLEKAADAGDARAATLLGKLLRDRAEGWWSAAARQGDHEAASHLATLLLGRGKVDEAYIRSYQALHTSSAQSSALCGAIHRFWQQEETAQVWFDRAAAAGDDTWSADAFGPAMSISDEEEQLRVECADADADVLGIHVTHVGAFLEKHGRVDEARTWYQKGFELGDAYAAFRLARLREQGGDEDGAAHWMRKAADAGHPGAVKALGGGADTVEG</sequence>
<dbReference type="AlphaFoldDB" id="A0A1D3DUC1"/>
<dbReference type="InterPro" id="IPR050767">
    <property type="entry name" value="Sel1_AlgK"/>
</dbReference>
<dbReference type="InterPro" id="IPR006597">
    <property type="entry name" value="Sel1-like"/>
</dbReference>
<dbReference type="SUPFAM" id="SSF81901">
    <property type="entry name" value="HCP-like"/>
    <property type="match status" value="2"/>
</dbReference>
<gene>
    <name evidence="1" type="ORF">J116_017065</name>
</gene>
<dbReference type="eggNOG" id="COG0790">
    <property type="taxonomic scope" value="Bacteria"/>
</dbReference>
<dbReference type="EMBL" id="ASHX02000001">
    <property type="protein sequence ID" value="OEJ95932.1"/>
    <property type="molecule type" value="Genomic_DNA"/>
</dbReference>
<evidence type="ECO:0000313" key="1">
    <source>
        <dbReference type="EMBL" id="OEJ95932.1"/>
    </source>
</evidence>
<accession>A0A1D3DUC1</accession>
<dbReference type="InterPro" id="IPR027417">
    <property type="entry name" value="P-loop_NTPase"/>
</dbReference>
<organism evidence="1 2">
    <name type="scientific">Streptomyces thermolilacinus SPC6</name>
    <dbReference type="NCBI Taxonomy" id="1306406"/>
    <lineage>
        <taxon>Bacteria</taxon>
        <taxon>Bacillati</taxon>
        <taxon>Actinomycetota</taxon>
        <taxon>Actinomycetes</taxon>
        <taxon>Kitasatosporales</taxon>
        <taxon>Streptomycetaceae</taxon>
        <taxon>Streptomyces</taxon>
    </lineage>
</organism>
<protein>
    <submittedName>
        <fullName evidence="1">Uncharacterized protein</fullName>
    </submittedName>
</protein>
<reference evidence="1 2" key="1">
    <citation type="journal article" date="2013" name="Genome Announc.">
        <title>Genome Sequence of Streptomyces violaceusniger Strain SPC6, a Halotolerant Streptomycete That Exhibits Rapid Growth and Development.</title>
        <authorList>
            <person name="Chen X."/>
            <person name="Zhang B."/>
            <person name="Zhang W."/>
            <person name="Wu X."/>
            <person name="Zhang M."/>
            <person name="Chen T."/>
            <person name="Liu G."/>
            <person name="Dyson P."/>
        </authorList>
    </citation>
    <scope>NUCLEOTIDE SEQUENCE [LARGE SCALE GENOMIC DNA]</scope>
    <source>
        <strain evidence="1 2">SPC6</strain>
    </source>
</reference>
<dbReference type="PANTHER" id="PTHR11102:SF160">
    <property type="entry name" value="ERAD-ASSOCIATED E3 UBIQUITIN-PROTEIN LIGASE COMPONENT HRD3"/>
    <property type="match status" value="1"/>
</dbReference>
<dbReference type="SMART" id="SM00671">
    <property type="entry name" value="SEL1"/>
    <property type="match status" value="4"/>
</dbReference>
<dbReference type="Gene3D" id="1.25.40.10">
    <property type="entry name" value="Tetratricopeptide repeat domain"/>
    <property type="match status" value="2"/>
</dbReference>
<evidence type="ECO:0000313" key="2">
    <source>
        <dbReference type="Proteomes" id="UP000095329"/>
    </source>
</evidence>
<name>A0A1D3DUC1_9ACTN</name>
<dbReference type="InterPro" id="IPR011990">
    <property type="entry name" value="TPR-like_helical_dom_sf"/>
</dbReference>
<dbReference type="PANTHER" id="PTHR11102">
    <property type="entry name" value="SEL-1-LIKE PROTEIN"/>
    <property type="match status" value="1"/>
</dbReference>
<keyword evidence="2" id="KW-1185">Reference proteome</keyword>
<comment type="caution">
    <text evidence="1">The sequence shown here is derived from an EMBL/GenBank/DDBJ whole genome shotgun (WGS) entry which is preliminary data.</text>
</comment>
<dbReference type="SUPFAM" id="SSF52540">
    <property type="entry name" value="P-loop containing nucleoside triphosphate hydrolases"/>
    <property type="match status" value="1"/>
</dbReference>